<evidence type="ECO:0000256" key="4">
    <source>
        <dbReference type="PROSITE-ProRule" id="PRU00169"/>
    </source>
</evidence>
<evidence type="ECO:0000313" key="7">
    <source>
        <dbReference type="Proteomes" id="UP001417504"/>
    </source>
</evidence>
<dbReference type="PANTHER" id="PTHR43719">
    <property type="entry name" value="TWO-COMPONENT HISTIDINE KINASE"/>
    <property type="match status" value="1"/>
</dbReference>
<feature type="domain" description="Response regulatory" evidence="5">
    <location>
        <begin position="1"/>
        <end position="70"/>
    </location>
</feature>
<evidence type="ECO:0000256" key="1">
    <source>
        <dbReference type="ARBA" id="ARBA00000085"/>
    </source>
</evidence>
<dbReference type="GO" id="GO:0004673">
    <property type="term" value="F:protein histidine kinase activity"/>
    <property type="evidence" value="ECO:0007669"/>
    <property type="project" value="UniProtKB-EC"/>
</dbReference>
<gene>
    <name evidence="6" type="ORF">Sjap_001576</name>
</gene>
<dbReference type="InterPro" id="IPR011006">
    <property type="entry name" value="CheY-like_superfamily"/>
</dbReference>
<dbReference type="Proteomes" id="UP001417504">
    <property type="component" value="Unassembled WGS sequence"/>
</dbReference>
<dbReference type="EMBL" id="JBBNAE010000001">
    <property type="protein sequence ID" value="KAK9154096.1"/>
    <property type="molecule type" value="Genomic_DNA"/>
</dbReference>
<evidence type="ECO:0000259" key="5">
    <source>
        <dbReference type="PROSITE" id="PS50110"/>
    </source>
</evidence>
<accession>A0AAP0KKD0</accession>
<comment type="caution">
    <text evidence="4">Lacks conserved residue(s) required for the propagation of feature annotation.</text>
</comment>
<comment type="caution">
    <text evidence="6">The sequence shown here is derived from an EMBL/GenBank/DDBJ whole genome shotgun (WGS) entry which is preliminary data.</text>
</comment>
<proteinExistence type="predicted"/>
<keyword evidence="7" id="KW-1185">Reference proteome</keyword>
<comment type="catalytic activity">
    <reaction evidence="1">
        <text>ATP + protein L-histidine = ADP + protein N-phospho-L-histidine.</text>
        <dbReference type="EC" id="2.7.13.3"/>
    </reaction>
</comment>
<sequence length="75" mass="8327">MNCEMSIMDGYEAPRRICEAVAKAPYNEHIPIIALTAHDEGHDVKAAGMNFHLTRPLTESQLLQVMNLLSSKGDM</sequence>
<dbReference type="PANTHER" id="PTHR43719:SF75">
    <property type="entry name" value="HISTIDINE KINASE CKI1"/>
    <property type="match status" value="1"/>
</dbReference>
<dbReference type="EC" id="2.7.13.3" evidence="2"/>
<reference evidence="6 7" key="1">
    <citation type="submission" date="2024-01" db="EMBL/GenBank/DDBJ databases">
        <title>Genome assemblies of Stephania.</title>
        <authorList>
            <person name="Yang L."/>
        </authorList>
    </citation>
    <scope>NUCLEOTIDE SEQUENCE [LARGE SCALE GENOMIC DNA]</scope>
    <source>
        <strain evidence="6">QJT</strain>
        <tissue evidence="6">Leaf</tissue>
    </source>
</reference>
<evidence type="ECO:0000313" key="6">
    <source>
        <dbReference type="EMBL" id="KAK9154096.1"/>
    </source>
</evidence>
<organism evidence="6 7">
    <name type="scientific">Stephania japonica</name>
    <dbReference type="NCBI Taxonomy" id="461633"/>
    <lineage>
        <taxon>Eukaryota</taxon>
        <taxon>Viridiplantae</taxon>
        <taxon>Streptophyta</taxon>
        <taxon>Embryophyta</taxon>
        <taxon>Tracheophyta</taxon>
        <taxon>Spermatophyta</taxon>
        <taxon>Magnoliopsida</taxon>
        <taxon>Ranunculales</taxon>
        <taxon>Menispermaceae</taxon>
        <taxon>Menispermoideae</taxon>
        <taxon>Cissampelideae</taxon>
        <taxon>Stephania</taxon>
    </lineage>
</organism>
<protein>
    <recommendedName>
        <fullName evidence="2">histidine kinase</fullName>
        <ecNumber evidence="2">2.7.13.3</ecNumber>
    </recommendedName>
</protein>
<evidence type="ECO:0000256" key="3">
    <source>
        <dbReference type="ARBA" id="ARBA00022553"/>
    </source>
</evidence>
<dbReference type="SUPFAM" id="SSF52172">
    <property type="entry name" value="CheY-like"/>
    <property type="match status" value="1"/>
</dbReference>
<dbReference type="Gene3D" id="3.40.50.2300">
    <property type="match status" value="1"/>
</dbReference>
<evidence type="ECO:0000256" key="2">
    <source>
        <dbReference type="ARBA" id="ARBA00012438"/>
    </source>
</evidence>
<dbReference type="InterPro" id="IPR001789">
    <property type="entry name" value="Sig_transdc_resp-reg_receiver"/>
</dbReference>
<keyword evidence="3" id="KW-0597">Phosphoprotein</keyword>
<dbReference type="InterPro" id="IPR050956">
    <property type="entry name" value="2C_system_His_kinase"/>
</dbReference>
<dbReference type="PROSITE" id="PS50110">
    <property type="entry name" value="RESPONSE_REGULATORY"/>
    <property type="match status" value="1"/>
</dbReference>
<dbReference type="GO" id="GO:0000160">
    <property type="term" value="P:phosphorelay signal transduction system"/>
    <property type="evidence" value="ECO:0007669"/>
    <property type="project" value="InterPro"/>
</dbReference>
<name>A0AAP0KKD0_9MAGN</name>
<dbReference type="AlphaFoldDB" id="A0AAP0KKD0"/>